<accession>A0A1U7YWM6</accession>
<gene>
    <name evidence="2" type="primary">LOC104587793</name>
</gene>
<evidence type="ECO:0000313" key="2">
    <source>
        <dbReference type="RefSeq" id="XP_010243819.1"/>
    </source>
</evidence>
<proteinExistence type="predicted"/>
<dbReference type="PANTHER" id="PTHR33052">
    <property type="entry name" value="DUF4228 DOMAIN PROTEIN-RELATED"/>
    <property type="match status" value="1"/>
</dbReference>
<dbReference type="InterPro" id="IPR025322">
    <property type="entry name" value="PADRE_dom"/>
</dbReference>
<name>A0A1U7YWM6_NELNU</name>
<dbReference type="FunCoup" id="A0A1U7YWM6">
    <property type="interactions" value="46"/>
</dbReference>
<dbReference type="AlphaFoldDB" id="A0A1U7YWM6"/>
<dbReference type="OMA" id="HEENHLI"/>
<dbReference type="GeneID" id="104587793"/>
<dbReference type="Pfam" id="PF14009">
    <property type="entry name" value="PADRE"/>
    <property type="match status" value="1"/>
</dbReference>
<dbReference type="OrthoDB" id="1922322at2759"/>
<dbReference type="eggNOG" id="ENOG502RZXP">
    <property type="taxonomic scope" value="Eukaryota"/>
</dbReference>
<organism evidence="1 2">
    <name type="scientific">Nelumbo nucifera</name>
    <name type="common">Sacred lotus</name>
    <dbReference type="NCBI Taxonomy" id="4432"/>
    <lineage>
        <taxon>Eukaryota</taxon>
        <taxon>Viridiplantae</taxon>
        <taxon>Streptophyta</taxon>
        <taxon>Embryophyta</taxon>
        <taxon>Tracheophyta</taxon>
        <taxon>Spermatophyta</taxon>
        <taxon>Magnoliopsida</taxon>
        <taxon>Proteales</taxon>
        <taxon>Nelumbonaceae</taxon>
        <taxon>Nelumbo</taxon>
    </lineage>
</organism>
<evidence type="ECO:0000313" key="1">
    <source>
        <dbReference type="Proteomes" id="UP000189703"/>
    </source>
</evidence>
<dbReference type="Proteomes" id="UP000189703">
    <property type="component" value="Unplaced"/>
</dbReference>
<dbReference type="RefSeq" id="XP_010243819.1">
    <property type="nucleotide sequence ID" value="XM_010245517.1"/>
</dbReference>
<reference evidence="2" key="1">
    <citation type="submission" date="2025-08" db="UniProtKB">
        <authorList>
            <consortium name="RefSeq"/>
        </authorList>
    </citation>
    <scope>IDENTIFICATION</scope>
</reference>
<protein>
    <submittedName>
        <fullName evidence="2">Uncharacterized protein LOC104587793</fullName>
    </submittedName>
</protein>
<keyword evidence="1" id="KW-1185">Reference proteome</keyword>
<dbReference type="InParanoid" id="A0A1U7YWM6"/>
<dbReference type="KEGG" id="nnu:104587793"/>
<sequence>MGNYISCTLANSAGRQSRGAKVILPSGEIRQLDGHVKAAELMFEIPNYFLVNSRSLQIGRRFSALSAVEDLEMGNVYIMFPMKRVNSVIKAADMGALFMSANRAANRASSAGAVCIVSEAGNGNAQVTPVPAVDGLREGETPLPRLKLDDVEEFSTPEFKHRRSMCKSRKPLLETIMEEPISSR</sequence>